<evidence type="ECO:0000256" key="2">
    <source>
        <dbReference type="ARBA" id="ARBA00022622"/>
    </source>
</evidence>
<keyword evidence="2" id="KW-0449">Lipoprotein</keyword>
<keyword evidence="2" id="KW-0472">Membrane</keyword>
<dbReference type="Gene3D" id="3.20.20.80">
    <property type="entry name" value="Glycosidases"/>
    <property type="match status" value="1"/>
</dbReference>
<feature type="compositionally biased region" description="Polar residues" evidence="4">
    <location>
        <begin position="550"/>
        <end position="562"/>
    </location>
</feature>
<keyword evidence="2" id="KW-0325">Glycoprotein</keyword>
<evidence type="ECO:0000313" key="7">
    <source>
        <dbReference type="EMBL" id="MED6133631.1"/>
    </source>
</evidence>
<dbReference type="SMART" id="SM00768">
    <property type="entry name" value="X8"/>
    <property type="match status" value="1"/>
</dbReference>
<dbReference type="Pfam" id="PF07983">
    <property type="entry name" value="X8"/>
    <property type="match status" value="1"/>
</dbReference>
<feature type="signal peptide" evidence="5">
    <location>
        <begin position="1"/>
        <end position="23"/>
    </location>
</feature>
<name>A0ABU6SBN5_9FABA</name>
<evidence type="ECO:0000256" key="5">
    <source>
        <dbReference type="SAM" id="SignalP"/>
    </source>
</evidence>
<gene>
    <name evidence="7" type="ORF">PIB30_029914</name>
</gene>
<dbReference type="PANTHER" id="PTHR31044:SF139">
    <property type="entry name" value="CARBOHYDRATE-BINDING X8 DOMAIN PROTEIN"/>
    <property type="match status" value="1"/>
</dbReference>
<dbReference type="InterPro" id="IPR012946">
    <property type="entry name" value="X8"/>
</dbReference>
<comment type="subcellular location">
    <subcellularLocation>
        <location evidence="1">Cell membrane</location>
        <topology evidence="1">Lipid-anchor</topology>
        <topology evidence="1">GPI-anchor</topology>
    </subcellularLocation>
</comment>
<feature type="chain" id="PRO_5045687138" description="X8 domain-containing protein" evidence="5">
    <location>
        <begin position="24"/>
        <end position="608"/>
    </location>
</feature>
<feature type="compositionally biased region" description="Low complexity" evidence="4">
    <location>
        <begin position="569"/>
        <end position="587"/>
    </location>
</feature>
<feature type="region of interest" description="Disordered" evidence="4">
    <location>
        <begin position="276"/>
        <end position="377"/>
    </location>
</feature>
<feature type="domain" description="X8" evidence="6">
    <location>
        <begin position="384"/>
        <end position="468"/>
    </location>
</feature>
<feature type="compositionally biased region" description="Pro residues" evidence="4">
    <location>
        <begin position="484"/>
        <end position="501"/>
    </location>
</feature>
<reference evidence="7 8" key="1">
    <citation type="journal article" date="2023" name="Plants (Basel)">
        <title>Bridging the Gap: Combining Genomics and Transcriptomics Approaches to Understand Stylosanthes scabra, an Orphan Legume from the Brazilian Caatinga.</title>
        <authorList>
            <person name="Ferreira-Neto J.R.C."/>
            <person name="da Silva M.D."/>
            <person name="Binneck E."/>
            <person name="de Melo N.F."/>
            <person name="da Silva R.H."/>
            <person name="de Melo A.L.T.M."/>
            <person name="Pandolfi V."/>
            <person name="Bustamante F.O."/>
            <person name="Brasileiro-Vidal A.C."/>
            <person name="Benko-Iseppon A.M."/>
        </authorList>
    </citation>
    <scope>NUCLEOTIDE SEQUENCE [LARGE SCALE GENOMIC DNA]</scope>
    <source>
        <tissue evidence="7">Leaves</tissue>
    </source>
</reference>
<accession>A0ABU6SBN5</accession>
<sequence>MAMQTSSLCFLFISFYITSSCSGALVGFSYDERGEAATSLVSGGGGGNNGKTISLLHGTKVPKSYIRILVTDHRILESQTQVHSNNFSVDFYLNESLTENLITSKPSSLLLPWLNSHILNSLPELNIKTIIFSCGSECFTKNHIPSLLSSLRSVHSLVLTNEVKVKLSVAFPLSLLENLNAAASHKRDLSSILSFIKETKSYLMIEEDNMNNDVNSIVERATSVLGCRDVPLILSIKSKAISSLTKLSKLRDKMSRRIVALYVQEEDVFVESDKRRALDEETNSQNTVYPSNPAAPVITPPDTPTIITVPSTNPVTISPTTTTTTPSTMPVTIPSSTPVPLPPTTPTTINNPPAAPVTNPVTPSVQPPPAATTPTTPALPGGQSWCVAKNGAAEAALQAALDYACGMGGADCSQIQQGASCYSPVTLQNHASFAFNSYYQKHPGPTSCDFGGTATLVNTNPSTGSCIFPSSSSSSSQSPTTPMQSPPITMPTTPPTMPTTPPTIITTSPPSTPKSPPTPSTFTSPPTTPSSSSSSTSGSGTSGYGTPPSVLNSSNPTTSTSGLMPGFGSQTSPPESSTTTTSSSSSSSLTSFVQLLISFVTATLILRS</sequence>
<organism evidence="7 8">
    <name type="scientific">Stylosanthes scabra</name>
    <dbReference type="NCBI Taxonomy" id="79078"/>
    <lineage>
        <taxon>Eukaryota</taxon>
        <taxon>Viridiplantae</taxon>
        <taxon>Streptophyta</taxon>
        <taxon>Embryophyta</taxon>
        <taxon>Tracheophyta</taxon>
        <taxon>Spermatophyta</taxon>
        <taxon>Magnoliopsida</taxon>
        <taxon>eudicotyledons</taxon>
        <taxon>Gunneridae</taxon>
        <taxon>Pentapetalae</taxon>
        <taxon>rosids</taxon>
        <taxon>fabids</taxon>
        <taxon>Fabales</taxon>
        <taxon>Fabaceae</taxon>
        <taxon>Papilionoideae</taxon>
        <taxon>50 kb inversion clade</taxon>
        <taxon>dalbergioids sensu lato</taxon>
        <taxon>Dalbergieae</taxon>
        <taxon>Pterocarpus clade</taxon>
        <taxon>Stylosanthes</taxon>
    </lineage>
</organism>
<dbReference type="EMBL" id="JASCZI010060538">
    <property type="protein sequence ID" value="MED6133631.1"/>
    <property type="molecule type" value="Genomic_DNA"/>
</dbReference>
<comment type="caution">
    <text evidence="7">The sequence shown here is derived from an EMBL/GenBank/DDBJ whole genome shotgun (WGS) entry which is preliminary data.</text>
</comment>
<evidence type="ECO:0000313" key="8">
    <source>
        <dbReference type="Proteomes" id="UP001341840"/>
    </source>
</evidence>
<feature type="compositionally biased region" description="Low complexity" evidence="4">
    <location>
        <begin position="466"/>
        <end position="483"/>
    </location>
</feature>
<dbReference type="PANTHER" id="PTHR31044">
    <property type="entry name" value="BETA-1,3 GLUCANASE"/>
    <property type="match status" value="1"/>
</dbReference>
<protein>
    <recommendedName>
        <fullName evidence="6">X8 domain-containing protein</fullName>
    </recommendedName>
</protein>
<keyword evidence="8" id="KW-1185">Reference proteome</keyword>
<dbReference type="Gene3D" id="1.20.58.1040">
    <property type="match status" value="1"/>
</dbReference>
<evidence type="ECO:0000256" key="1">
    <source>
        <dbReference type="ARBA" id="ARBA00004609"/>
    </source>
</evidence>
<dbReference type="PRINTS" id="PR01217">
    <property type="entry name" value="PRICHEXTENSN"/>
</dbReference>
<feature type="compositionally biased region" description="Low complexity" evidence="4">
    <location>
        <begin position="304"/>
        <end position="336"/>
    </location>
</feature>
<feature type="region of interest" description="Disordered" evidence="4">
    <location>
        <begin position="466"/>
        <end position="587"/>
    </location>
</feature>
<feature type="compositionally biased region" description="Pro residues" evidence="4">
    <location>
        <begin position="510"/>
        <end position="519"/>
    </location>
</feature>
<dbReference type="Proteomes" id="UP001341840">
    <property type="component" value="Unassembled WGS sequence"/>
</dbReference>
<evidence type="ECO:0000256" key="3">
    <source>
        <dbReference type="ARBA" id="ARBA00022729"/>
    </source>
</evidence>
<dbReference type="InterPro" id="IPR044788">
    <property type="entry name" value="X8_dom_prot"/>
</dbReference>
<keyword evidence="2" id="KW-0336">GPI-anchor</keyword>
<evidence type="ECO:0000259" key="6">
    <source>
        <dbReference type="SMART" id="SM00768"/>
    </source>
</evidence>
<evidence type="ECO:0000256" key="4">
    <source>
        <dbReference type="SAM" id="MobiDB-lite"/>
    </source>
</evidence>
<feature type="compositionally biased region" description="Low complexity" evidence="4">
    <location>
        <begin position="520"/>
        <end position="549"/>
    </location>
</feature>
<proteinExistence type="predicted"/>
<keyword evidence="3 5" id="KW-0732">Signal</keyword>
<feature type="compositionally biased region" description="Low complexity" evidence="4">
    <location>
        <begin position="346"/>
        <end position="364"/>
    </location>
</feature>